<feature type="region of interest" description="Disordered" evidence="1">
    <location>
        <begin position="53"/>
        <end position="75"/>
    </location>
</feature>
<reference evidence="2 3" key="1">
    <citation type="submission" date="2020-09" db="EMBL/GenBank/DDBJ databases">
        <title>De no assembly of potato wild relative species, Solanum commersonii.</title>
        <authorList>
            <person name="Cho K."/>
        </authorList>
    </citation>
    <scope>NUCLEOTIDE SEQUENCE [LARGE SCALE GENOMIC DNA]</scope>
    <source>
        <strain evidence="2">LZ3.2</strain>
        <tissue evidence="2">Leaf</tissue>
    </source>
</reference>
<keyword evidence="3" id="KW-1185">Reference proteome</keyword>
<evidence type="ECO:0000313" key="2">
    <source>
        <dbReference type="EMBL" id="KAG5615023.1"/>
    </source>
</evidence>
<name>A0A9J5ZSN7_SOLCO</name>
<feature type="compositionally biased region" description="Polar residues" evidence="1">
    <location>
        <begin position="58"/>
        <end position="75"/>
    </location>
</feature>
<gene>
    <name evidence="2" type="ORF">H5410_014847</name>
</gene>
<dbReference type="EMBL" id="JACXVP010000003">
    <property type="protein sequence ID" value="KAG5615023.1"/>
    <property type="molecule type" value="Genomic_DNA"/>
</dbReference>
<evidence type="ECO:0000256" key="1">
    <source>
        <dbReference type="SAM" id="MobiDB-lite"/>
    </source>
</evidence>
<dbReference type="Proteomes" id="UP000824120">
    <property type="component" value="Chromosome 3"/>
</dbReference>
<accession>A0A9J5ZSN7</accession>
<evidence type="ECO:0000313" key="3">
    <source>
        <dbReference type="Proteomes" id="UP000824120"/>
    </source>
</evidence>
<protein>
    <submittedName>
        <fullName evidence="2">Uncharacterized protein</fullName>
    </submittedName>
</protein>
<comment type="caution">
    <text evidence="2">The sequence shown here is derived from an EMBL/GenBank/DDBJ whole genome shotgun (WGS) entry which is preliminary data.</text>
</comment>
<sequence length="75" mass="8324">MSAMGWAFQRIIDIIRWARVSQPKFTVLLGIRGAEKGNQEGLSAIRGDLAKSRVVQRSRPSLPNDPTSQIQPHSP</sequence>
<organism evidence="2 3">
    <name type="scientific">Solanum commersonii</name>
    <name type="common">Commerson's wild potato</name>
    <name type="synonym">Commerson's nightshade</name>
    <dbReference type="NCBI Taxonomy" id="4109"/>
    <lineage>
        <taxon>Eukaryota</taxon>
        <taxon>Viridiplantae</taxon>
        <taxon>Streptophyta</taxon>
        <taxon>Embryophyta</taxon>
        <taxon>Tracheophyta</taxon>
        <taxon>Spermatophyta</taxon>
        <taxon>Magnoliopsida</taxon>
        <taxon>eudicotyledons</taxon>
        <taxon>Gunneridae</taxon>
        <taxon>Pentapetalae</taxon>
        <taxon>asterids</taxon>
        <taxon>lamiids</taxon>
        <taxon>Solanales</taxon>
        <taxon>Solanaceae</taxon>
        <taxon>Solanoideae</taxon>
        <taxon>Solaneae</taxon>
        <taxon>Solanum</taxon>
    </lineage>
</organism>
<dbReference type="AlphaFoldDB" id="A0A9J5ZSN7"/>
<proteinExistence type="predicted"/>